<dbReference type="PATRIC" id="fig|1263832.3.peg.1377"/>
<organism evidence="1 2">
    <name type="scientific">Bibersteinia trehalosi USDA-ARS-USMARC-190</name>
    <dbReference type="NCBI Taxonomy" id="1263832"/>
    <lineage>
        <taxon>Bacteria</taxon>
        <taxon>Pseudomonadati</taxon>
        <taxon>Pseudomonadota</taxon>
        <taxon>Gammaproteobacteria</taxon>
        <taxon>Pasteurellales</taxon>
        <taxon>Pasteurellaceae</taxon>
        <taxon>Bibersteinia</taxon>
    </lineage>
</organism>
<evidence type="ECO:0000313" key="2">
    <source>
        <dbReference type="Proteomes" id="UP000019086"/>
    </source>
</evidence>
<proteinExistence type="predicted"/>
<name>W0R8H3_BIBTR</name>
<dbReference type="InterPro" id="IPR028956">
    <property type="entry name" value="Imm51"/>
</dbReference>
<dbReference type="HOGENOM" id="CLU_159135_0_0_6"/>
<sequence length="132" mass="15664">MTYAPTIMGNKMSDYIKTQLSEQFRTIAVEFNLEDNRIFALNERINAEYDEAYMNGYNWAAFLRAYLSIYRPSLLELLEEDPEPGCYYVTYPLSEKSKEKAQELKKIIVYLVEHEEEILNFIGEHLDNIEWD</sequence>
<evidence type="ECO:0000313" key="1">
    <source>
        <dbReference type="EMBL" id="AHG86615.1"/>
    </source>
</evidence>
<dbReference type="AlphaFoldDB" id="W0R8H3"/>
<dbReference type="Proteomes" id="UP000019086">
    <property type="component" value="Chromosome"/>
</dbReference>
<dbReference type="KEGG" id="btra:F544_13870"/>
<protein>
    <submittedName>
        <fullName evidence="1">Uncharacterized protein</fullName>
    </submittedName>
</protein>
<reference evidence="1 2" key="1">
    <citation type="submission" date="2013-12" db="EMBL/GenBank/DDBJ databases">
        <title>Annotation of the Bibersteinia trehalosi USDA-ARS-USMARC-190 complete genome.</title>
        <authorList>
            <person name="Harhay G.P."/>
            <person name="McVey S."/>
            <person name="Clawson M.L."/>
            <person name="Bono J."/>
            <person name="Heaton M.P."/>
            <person name="Chitko-Mckown C.G."/>
            <person name="Harhay D.M."/>
            <person name="Smith T.P.L."/>
        </authorList>
    </citation>
    <scope>NUCLEOTIDE SEQUENCE [LARGE SCALE GENOMIC DNA]</scope>
    <source>
        <strain evidence="1 2">USDA-ARS-USMARC-190</strain>
    </source>
</reference>
<dbReference type="Pfam" id="PF15595">
    <property type="entry name" value="Imm51"/>
    <property type="match status" value="1"/>
</dbReference>
<dbReference type="EMBL" id="CP006956">
    <property type="protein sequence ID" value="AHG86615.1"/>
    <property type="molecule type" value="Genomic_DNA"/>
</dbReference>
<accession>W0R8H3</accession>
<gene>
    <name evidence="1" type="ORF">F544_13870</name>
</gene>